<dbReference type="InterPro" id="IPR001173">
    <property type="entry name" value="Glyco_trans_2-like"/>
</dbReference>
<proteinExistence type="predicted"/>
<evidence type="ECO:0000256" key="7">
    <source>
        <dbReference type="ARBA" id="ARBA00023136"/>
    </source>
</evidence>
<reference evidence="9" key="1">
    <citation type="journal article" date="2014" name="Front. Microbiol.">
        <title>High frequency of phylogenetically diverse reductive dehalogenase-homologous genes in deep subseafloor sedimentary metagenomes.</title>
        <authorList>
            <person name="Kawai M."/>
            <person name="Futagami T."/>
            <person name="Toyoda A."/>
            <person name="Takaki Y."/>
            <person name="Nishi S."/>
            <person name="Hori S."/>
            <person name="Arai W."/>
            <person name="Tsubouchi T."/>
            <person name="Morono Y."/>
            <person name="Uchiyama I."/>
            <person name="Ito T."/>
            <person name="Fujiyama A."/>
            <person name="Inagaki F."/>
            <person name="Takami H."/>
        </authorList>
    </citation>
    <scope>NUCLEOTIDE SEQUENCE</scope>
    <source>
        <strain evidence="9">Expedition CK06-06</strain>
    </source>
</reference>
<dbReference type="CDD" id="cd04187">
    <property type="entry name" value="DPM1_like_bac"/>
    <property type="match status" value="1"/>
</dbReference>
<protein>
    <recommendedName>
        <fullName evidence="8">Glycosyltransferase 2-like domain-containing protein</fullName>
    </recommendedName>
</protein>
<evidence type="ECO:0000256" key="6">
    <source>
        <dbReference type="ARBA" id="ARBA00022989"/>
    </source>
</evidence>
<feature type="domain" description="Glycosyltransferase 2-like" evidence="8">
    <location>
        <begin position="9"/>
        <end position="129"/>
    </location>
</feature>
<comment type="caution">
    <text evidence="9">The sequence shown here is derived from an EMBL/GenBank/DDBJ whole genome shotgun (WGS) entry which is preliminary data.</text>
</comment>
<dbReference type="Gene3D" id="3.90.550.10">
    <property type="entry name" value="Spore Coat Polysaccharide Biosynthesis Protein SpsA, Chain A"/>
    <property type="match status" value="1"/>
</dbReference>
<evidence type="ECO:0000256" key="2">
    <source>
        <dbReference type="ARBA" id="ARBA00022676"/>
    </source>
</evidence>
<gene>
    <name evidence="9" type="ORF">S06H3_15322</name>
</gene>
<dbReference type="GO" id="GO:0005886">
    <property type="term" value="C:plasma membrane"/>
    <property type="evidence" value="ECO:0007669"/>
    <property type="project" value="TreeGrafter"/>
</dbReference>
<accession>X1M3Q3</accession>
<keyword evidence="5" id="KW-0448">Lipopolysaccharide biosynthesis</keyword>
<dbReference type="EMBL" id="BARV01007536">
    <property type="protein sequence ID" value="GAI09305.1"/>
    <property type="molecule type" value="Genomic_DNA"/>
</dbReference>
<dbReference type="SUPFAM" id="SSF53448">
    <property type="entry name" value="Nucleotide-diphospho-sugar transferases"/>
    <property type="match status" value="1"/>
</dbReference>
<evidence type="ECO:0000256" key="5">
    <source>
        <dbReference type="ARBA" id="ARBA00022985"/>
    </source>
</evidence>
<sequence>MDHSPNLISVVTPVYGCEESLPELYERVELAIQKIKTDFELIMVVDGSPDNSWNVIMKMAGKDNRVKGILFSRNFGQHKAIAAGLERANGEWIVVLDCDLQDQPEEIPKLYNKAIEGYDLVLGRRQQTFPQDLLL</sequence>
<dbReference type="AlphaFoldDB" id="X1M3Q3"/>
<evidence type="ECO:0000256" key="1">
    <source>
        <dbReference type="ARBA" id="ARBA00022475"/>
    </source>
</evidence>
<keyword evidence="4" id="KW-0812">Transmembrane</keyword>
<dbReference type="GO" id="GO:0016757">
    <property type="term" value="F:glycosyltransferase activity"/>
    <property type="evidence" value="ECO:0007669"/>
    <property type="project" value="UniProtKB-KW"/>
</dbReference>
<evidence type="ECO:0000313" key="9">
    <source>
        <dbReference type="EMBL" id="GAI09305.1"/>
    </source>
</evidence>
<evidence type="ECO:0000256" key="4">
    <source>
        <dbReference type="ARBA" id="ARBA00022692"/>
    </source>
</evidence>
<evidence type="ECO:0000256" key="3">
    <source>
        <dbReference type="ARBA" id="ARBA00022679"/>
    </source>
</evidence>
<keyword evidence="2" id="KW-0328">Glycosyltransferase</keyword>
<name>X1M3Q3_9ZZZZ</name>
<organism evidence="9">
    <name type="scientific">marine sediment metagenome</name>
    <dbReference type="NCBI Taxonomy" id="412755"/>
    <lineage>
        <taxon>unclassified sequences</taxon>
        <taxon>metagenomes</taxon>
        <taxon>ecological metagenomes</taxon>
    </lineage>
</organism>
<dbReference type="InterPro" id="IPR029044">
    <property type="entry name" value="Nucleotide-diphossugar_trans"/>
</dbReference>
<dbReference type="PANTHER" id="PTHR48090">
    <property type="entry name" value="UNDECAPRENYL-PHOSPHATE 4-DEOXY-4-FORMAMIDO-L-ARABINOSE TRANSFERASE-RELATED"/>
    <property type="match status" value="1"/>
</dbReference>
<dbReference type="Pfam" id="PF00535">
    <property type="entry name" value="Glycos_transf_2"/>
    <property type="match status" value="1"/>
</dbReference>
<dbReference type="PANTHER" id="PTHR48090:SF3">
    <property type="entry name" value="UNDECAPRENYL-PHOSPHATE 4-DEOXY-4-FORMAMIDO-L-ARABINOSE TRANSFERASE"/>
    <property type="match status" value="1"/>
</dbReference>
<keyword evidence="1" id="KW-1003">Cell membrane</keyword>
<keyword evidence="7" id="KW-0472">Membrane</keyword>
<dbReference type="GO" id="GO:0009103">
    <property type="term" value="P:lipopolysaccharide biosynthetic process"/>
    <property type="evidence" value="ECO:0007669"/>
    <property type="project" value="UniProtKB-KW"/>
</dbReference>
<evidence type="ECO:0000259" key="8">
    <source>
        <dbReference type="Pfam" id="PF00535"/>
    </source>
</evidence>
<dbReference type="InterPro" id="IPR050256">
    <property type="entry name" value="Glycosyltransferase_2"/>
</dbReference>
<keyword evidence="6" id="KW-1133">Transmembrane helix</keyword>
<keyword evidence="3" id="KW-0808">Transferase</keyword>